<keyword evidence="4" id="KW-1015">Disulfide bond</keyword>
<sequence>MTQDSDVNVDLVIMVLFVNTVSQLALGRLNYAAHMASYKCICDWGYKVSDDKQNPTCVDVDECLDNPCHPGVDCINLPGKFQCTGCPKGYHGTVHGYIVYWIFC</sequence>
<dbReference type="InterPro" id="IPR049883">
    <property type="entry name" value="NOTCH1_EGF-like"/>
</dbReference>
<keyword evidence="2" id="KW-0732">Signal</keyword>
<evidence type="ECO:0000256" key="1">
    <source>
        <dbReference type="ARBA" id="ARBA00022536"/>
    </source>
</evidence>
<dbReference type="EMBL" id="KN737967">
    <property type="protein sequence ID" value="KIH55059.1"/>
    <property type="molecule type" value="Genomic_DNA"/>
</dbReference>
<accession>A0A0C2G853</accession>
<name>A0A0C2G853_9BILA</name>
<keyword evidence="1 5" id="KW-0245">EGF-like domain</keyword>
<dbReference type="Gene3D" id="2.10.25.10">
    <property type="entry name" value="Laminin"/>
    <property type="match status" value="2"/>
</dbReference>
<dbReference type="InterPro" id="IPR000742">
    <property type="entry name" value="EGF"/>
</dbReference>
<evidence type="ECO:0000313" key="9">
    <source>
        <dbReference type="Proteomes" id="UP000054047"/>
    </source>
</evidence>
<dbReference type="PROSITE" id="PS01187">
    <property type="entry name" value="EGF_CA"/>
    <property type="match status" value="1"/>
</dbReference>
<dbReference type="Pfam" id="PF07645">
    <property type="entry name" value="EGF_CA"/>
    <property type="match status" value="1"/>
</dbReference>
<evidence type="ECO:0000256" key="4">
    <source>
        <dbReference type="ARBA" id="ARBA00023157"/>
    </source>
</evidence>
<keyword evidence="6" id="KW-0812">Transmembrane</keyword>
<dbReference type="AlphaFoldDB" id="A0A0C2G853"/>
<dbReference type="FunFam" id="2.10.25.10:FF:000038">
    <property type="entry name" value="Fibrillin 2"/>
    <property type="match status" value="1"/>
</dbReference>
<reference evidence="8 9" key="1">
    <citation type="submission" date="2013-12" db="EMBL/GenBank/DDBJ databases">
        <title>Draft genome of the parsitic nematode Ancylostoma duodenale.</title>
        <authorList>
            <person name="Mitreva M."/>
        </authorList>
    </citation>
    <scope>NUCLEOTIDE SEQUENCE [LARGE SCALE GENOMIC DNA]</scope>
    <source>
        <strain evidence="8 9">Zhejiang</strain>
    </source>
</reference>
<dbReference type="PROSITE" id="PS50026">
    <property type="entry name" value="EGF_3"/>
    <property type="match status" value="1"/>
</dbReference>
<comment type="caution">
    <text evidence="5">Lacks conserved residue(s) required for the propagation of feature annotation.</text>
</comment>
<evidence type="ECO:0000256" key="5">
    <source>
        <dbReference type="PROSITE-ProRule" id="PRU00076"/>
    </source>
</evidence>
<gene>
    <name evidence="8" type="ORF">ANCDUO_14792</name>
</gene>
<evidence type="ECO:0000256" key="6">
    <source>
        <dbReference type="SAM" id="Phobius"/>
    </source>
</evidence>
<evidence type="ECO:0000259" key="7">
    <source>
        <dbReference type="PROSITE" id="PS50026"/>
    </source>
</evidence>
<dbReference type="InterPro" id="IPR001881">
    <property type="entry name" value="EGF-like_Ca-bd_dom"/>
</dbReference>
<dbReference type="InterPro" id="IPR018097">
    <property type="entry name" value="EGF_Ca-bd_CS"/>
</dbReference>
<dbReference type="PANTHER" id="PTHR24039:SF58">
    <property type="entry name" value="EGF-LIKE DOMAIN-CONTAINING PROTEIN"/>
    <property type="match status" value="1"/>
</dbReference>
<dbReference type="PANTHER" id="PTHR24039">
    <property type="entry name" value="FIBRILLIN-RELATED"/>
    <property type="match status" value="1"/>
</dbReference>
<proteinExistence type="predicted"/>
<dbReference type="OrthoDB" id="10009301at2759"/>
<dbReference type="CDD" id="cd00054">
    <property type="entry name" value="EGF_CA"/>
    <property type="match status" value="1"/>
</dbReference>
<evidence type="ECO:0000256" key="2">
    <source>
        <dbReference type="ARBA" id="ARBA00022729"/>
    </source>
</evidence>
<evidence type="ECO:0000313" key="8">
    <source>
        <dbReference type="EMBL" id="KIH55059.1"/>
    </source>
</evidence>
<feature type="transmembrane region" description="Helical" evidence="6">
    <location>
        <begin position="12"/>
        <end position="31"/>
    </location>
</feature>
<keyword evidence="6" id="KW-1133">Transmembrane helix</keyword>
<keyword evidence="9" id="KW-1185">Reference proteome</keyword>
<evidence type="ECO:0000256" key="3">
    <source>
        <dbReference type="ARBA" id="ARBA00022737"/>
    </source>
</evidence>
<protein>
    <recommendedName>
        <fullName evidence="7">EGF-like domain-containing protein</fullName>
    </recommendedName>
</protein>
<keyword evidence="3" id="KW-0677">Repeat</keyword>
<keyword evidence="6" id="KW-0472">Membrane</keyword>
<dbReference type="GO" id="GO:0005509">
    <property type="term" value="F:calcium ion binding"/>
    <property type="evidence" value="ECO:0007669"/>
    <property type="project" value="InterPro"/>
</dbReference>
<dbReference type="SUPFAM" id="SSF57196">
    <property type="entry name" value="EGF/Laminin"/>
    <property type="match status" value="1"/>
</dbReference>
<organism evidence="8 9">
    <name type="scientific">Ancylostoma duodenale</name>
    <dbReference type="NCBI Taxonomy" id="51022"/>
    <lineage>
        <taxon>Eukaryota</taxon>
        <taxon>Metazoa</taxon>
        <taxon>Ecdysozoa</taxon>
        <taxon>Nematoda</taxon>
        <taxon>Chromadorea</taxon>
        <taxon>Rhabditida</taxon>
        <taxon>Rhabditina</taxon>
        <taxon>Rhabditomorpha</taxon>
        <taxon>Strongyloidea</taxon>
        <taxon>Ancylostomatidae</taxon>
        <taxon>Ancylostomatinae</taxon>
        <taxon>Ancylostoma</taxon>
    </lineage>
</organism>
<dbReference type="Proteomes" id="UP000054047">
    <property type="component" value="Unassembled WGS sequence"/>
</dbReference>
<dbReference type="SMART" id="SM00179">
    <property type="entry name" value="EGF_CA"/>
    <property type="match status" value="1"/>
</dbReference>
<feature type="domain" description="EGF-like" evidence="7">
    <location>
        <begin position="59"/>
        <end position="96"/>
    </location>
</feature>